<dbReference type="Pfam" id="PF08265">
    <property type="entry name" value="YL1_C"/>
    <property type="match status" value="1"/>
</dbReference>
<reference evidence="6 7" key="1">
    <citation type="submission" date="2013-11" db="EMBL/GenBank/DDBJ databases">
        <title>Opisthorchis viverrini - life in the bile duct.</title>
        <authorList>
            <person name="Young N.D."/>
            <person name="Nagarajan N."/>
            <person name="Lin S.J."/>
            <person name="Korhonen P.K."/>
            <person name="Jex A.R."/>
            <person name="Hall R.S."/>
            <person name="Safavi-Hemami H."/>
            <person name="Kaewkong W."/>
            <person name="Bertrand D."/>
            <person name="Gao S."/>
            <person name="Seet Q."/>
            <person name="Wongkham S."/>
            <person name="Teh B.T."/>
            <person name="Wongkham C."/>
            <person name="Intapan P.M."/>
            <person name="Maleewong W."/>
            <person name="Yang X."/>
            <person name="Hu M."/>
            <person name="Wang Z."/>
            <person name="Hofmann A."/>
            <person name="Sternberg P.W."/>
            <person name="Tan P."/>
            <person name="Wang J."/>
            <person name="Gasser R.B."/>
        </authorList>
    </citation>
    <scope>NUCLEOTIDE SEQUENCE [LARGE SCALE GENOMIC DNA]</scope>
</reference>
<proteinExistence type="predicted"/>
<comment type="subcellular location">
    <subcellularLocation>
        <location evidence="1">Nucleus</location>
    </subcellularLocation>
</comment>
<dbReference type="PANTHER" id="PTHR31200">
    <property type="entry name" value="INO80 COMPLEX SUBUNIT C"/>
    <property type="match status" value="1"/>
</dbReference>
<evidence type="ECO:0000256" key="3">
    <source>
        <dbReference type="ARBA" id="ARBA00023163"/>
    </source>
</evidence>
<evidence type="ECO:0000313" key="6">
    <source>
        <dbReference type="EMBL" id="KER19877.1"/>
    </source>
</evidence>
<dbReference type="GO" id="GO:0006338">
    <property type="term" value="P:chromatin remodeling"/>
    <property type="evidence" value="ECO:0007669"/>
    <property type="project" value="InterPro"/>
</dbReference>
<keyword evidence="7" id="KW-1185">Reference proteome</keyword>
<evidence type="ECO:0000256" key="4">
    <source>
        <dbReference type="ARBA" id="ARBA00023242"/>
    </source>
</evidence>
<gene>
    <name evidence="6" type="ORF">T265_11461</name>
</gene>
<dbReference type="STRING" id="6198.A0A074Z2X4"/>
<dbReference type="SMART" id="SM00993">
    <property type="entry name" value="YL1_C"/>
    <property type="match status" value="1"/>
</dbReference>
<dbReference type="Proteomes" id="UP000054324">
    <property type="component" value="Unassembled WGS sequence"/>
</dbReference>
<sequence>MQSKKANVPEVDCLHSKVDVRIQAIQVNPMATEFVFKTQTGKSSDKRMTYKTYKQILNAESQANYPPDAVLFHSIRAPPSLRPAMKVSDISGIPTAYTEPNTRLNYATVDEFNTIRYLPQEVVNSYLALRGVVTN</sequence>
<protein>
    <recommendedName>
        <fullName evidence="5">Vps72/YL1 C-terminal domain-containing protein</fullName>
    </recommendedName>
</protein>
<dbReference type="InterPro" id="IPR029525">
    <property type="entry name" value="INO80C/Ies6"/>
</dbReference>
<dbReference type="CTD" id="20325629"/>
<evidence type="ECO:0000256" key="2">
    <source>
        <dbReference type="ARBA" id="ARBA00023015"/>
    </source>
</evidence>
<keyword evidence="4" id="KW-0539">Nucleus</keyword>
<organism evidence="6 7">
    <name type="scientific">Opisthorchis viverrini</name>
    <name type="common">Southeast Asian liver fluke</name>
    <dbReference type="NCBI Taxonomy" id="6198"/>
    <lineage>
        <taxon>Eukaryota</taxon>
        <taxon>Metazoa</taxon>
        <taxon>Spiralia</taxon>
        <taxon>Lophotrochozoa</taxon>
        <taxon>Platyhelminthes</taxon>
        <taxon>Trematoda</taxon>
        <taxon>Digenea</taxon>
        <taxon>Opisthorchiida</taxon>
        <taxon>Opisthorchiata</taxon>
        <taxon>Opisthorchiidae</taxon>
        <taxon>Opisthorchis</taxon>
    </lineage>
</organism>
<dbReference type="KEGG" id="ovi:T265_11461"/>
<evidence type="ECO:0000313" key="7">
    <source>
        <dbReference type="Proteomes" id="UP000054324"/>
    </source>
</evidence>
<dbReference type="GeneID" id="20325629"/>
<dbReference type="OrthoDB" id="49520at2759"/>
<dbReference type="AlphaFoldDB" id="A0A074Z2X4"/>
<name>A0A074Z2X4_OPIVI</name>
<dbReference type="PANTHER" id="PTHR31200:SF1">
    <property type="entry name" value="INO80 COMPLEX SUBUNIT C"/>
    <property type="match status" value="1"/>
</dbReference>
<keyword evidence="2" id="KW-0805">Transcription regulation</keyword>
<dbReference type="GO" id="GO:0031011">
    <property type="term" value="C:Ino80 complex"/>
    <property type="evidence" value="ECO:0007669"/>
    <property type="project" value="InterPro"/>
</dbReference>
<dbReference type="InterPro" id="IPR013272">
    <property type="entry name" value="Vps72/YL1_C"/>
</dbReference>
<evidence type="ECO:0000259" key="5">
    <source>
        <dbReference type="SMART" id="SM00993"/>
    </source>
</evidence>
<keyword evidence="3" id="KW-0804">Transcription</keyword>
<dbReference type="RefSeq" id="XP_009176383.1">
    <property type="nucleotide sequence ID" value="XM_009178119.1"/>
</dbReference>
<feature type="domain" description="Vps72/YL1 C-terminal" evidence="5">
    <location>
        <begin position="86"/>
        <end position="115"/>
    </location>
</feature>
<accession>A0A074Z2X4</accession>
<evidence type="ECO:0000256" key="1">
    <source>
        <dbReference type="ARBA" id="ARBA00004123"/>
    </source>
</evidence>
<dbReference type="EMBL" id="KL597123">
    <property type="protein sequence ID" value="KER19877.1"/>
    <property type="molecule type" value="Genomic_DNA"/>
</dbReference>